<evidence type="ECO:0000313" key="5">
    <source>
        <dbReference type="EMBL" id="QQM60965.1"/>
    </source>
</evidence>
<name>A0A0G9GR85_LACPN</name>
<evidence type="ECO:0000313" key="6">
    <source>
        <dbReference type="Proteomes" id="UP000076872"/>
    </source>
</evidence>
<dbReference type="Proteomes" id="UP000094892">
    <property type="component" value="Unassembled WGS sequence"/>
</dbReference>
<dbReference type="EMBL" id="MCOL01000001">
    <property type="protein sequence ID" value="ODO63256.1"/>
    <property type="molecule type" value="Genomic_DNA"/>
</dbReference>
<dbReference type="EMBL" id="CP066817">
    <property type="protein sequence ID" value="QQM60965.1"/>
    <property type="molecule type" value="Genomic_DNA"/>
</dbReference>
<evidence type="ECO:0000313" key="7">
    <source>
        <dbReference type="Proteomes" id="UP000076989"/>
    </source>
</evidence>
<dbReference type="Proteomes" id="UP000076872">
    <property type="component" value="Unassembled WGS sequence"/>
</dbReference>
<protein>
    <submittedName>
        <fullName evidence="2">Cell surface protein</fullName>
    </submittedName>
</protein>
<proteinExistence type="predicted"/>
<dbReference type="Proteomes" id="UP000595466">
    <property type="component" value="Chromosome"/>
</dbReference>
<evidence type="ECO:0000313" key="8">
    <source>
        <dbReference type="Proteomes" id="UP000094892"/>
    </source>
</evidence>
<evidence type="ECO:0000313" key="2">
    <source>
        <dbReference type="EMBL" id="KZU08428.1"/>
    </source>
</evidence>
<dbReference type="Proteomes" id="UP000076989">
    <property type="component" value="Unassembled WGS sequence"/>
</dbReference>
<keyword evidence="1" id="KW-1133">Transmembrane helix</keyword>
<feature type="transmembrane region" description="Helical" evidence="1">
    <location>
        <begin position="7"/>
        <end position="28"/>
    </location>
</feature>
<feature type="transmembrane region" description="Helical" evidence="1">
    <location>
        <begin position="88"/>
        <end position="107"/>
    </location>
</feature>
<evidence type="ECO:0000256" key="1">
    <source>
        <dbReference type="SAM" id="Phobius"/>
    </source>
</evidence>
<dbReference type="AlphaFoldDB" id="A0A0G9GR85"/>
<keyword evidence="1" id="KW-0472">Membrane</keyword>
<sequence>MVQRFSVCVATILISLIMLTITGVAAVGGRSTVTVSFYAGQRTQQQIDNRNVKIPNGTRPYRVVTEKTLTRPKGYYQLPQTDEQLLTWFYASFGSVLLILLMVIRWFNKESYC</sequence>
<dbReference type="PATRIC" id="fig|1590.143.peg.3026"/>
<dbReference type="EMBL" id="LUXO01000033">
    <property type="protein sequence ID" value="KZV02179.1"/>
    <property type="molecule type" value="Genomic_DNA"/>
</dbReference>
<evidence type="ECO:0000313" key="9">
    <source>
        <dbReference type="Proteomes" id="UP000595466"/>
    </source>
</evidence>
<evidence type="ECO:0000313" key="3">
    <source>
        <dbReference type="EMBL" id="KZV02179.1"/>
    </source>
</evidence>
<keyword evidence="1" id="KW-0812">Transmembrane</keyword>
<dbReference type="EMBL" id="LUWI01000005">
    <property type="protein sequence ID" value="KZU08428.1"/>
    <property type="molecule type" value="Genomic_DNA"/>
</dbReference>
<organism evidence="4 8">
    <name type="scientific">Lactiplantibacillus plantarum</name>
    <name type="common">Lactobacillus plantarum</name>
    <dbReference type="NCBI Taxonomy" id="1590"/>
    <lineage>
        <taxon>Bacteria</taxon>
        <taxon>Bacillati</taxon>
        <taxon>Bacillota</taxon>
        <taxon>Bacilli</taxon>
        <taxon>Lactobacillales</taxon>
        <taxon>Lactobacillaceae</taxon>
        <taxon>Lactiplantibacillus</taxon>
    </lineage>
</organism>
<dbReference type="RefSeq" id="WP_003641618.1">
    <property type="nucleotide sequence ID" value="NZ_AP028145.1"/>
</dbReference>
<reference evidence="5 9" key="3">
    <citation type="submission" date="2020-12" db="EMBL/GenBank/DDBJ databases">
        <title>Whole genome sequencing of Lactobacillus plantarum PC518.</title>
        <authorList>
            <person name="Guo Q."/>
        </authorList>
    </citation>
    <scope>NUCLEOTIDE SEQUENCE [LARGE SCALE GENOMIC DNA]</scope>
    <source>
        <strain evidence="5 9">PC518</strain>
    </source>
</reference>
<reference evidence="4 8" key="2">
    <citation type="submission" date="2016-08" db="EMBL/GenBank/DDBJ databases">
        <title>Genome sequencing of Lactobacillus plantarum JSA22, isolated from fermented soybean paste.</title>
        <authorList>
            <person name="Choi H.S."/>
        </authorList>
    </citation>
    <scope>NUCLEOTIDE SEQUENCE [LARGE SCALE GENOMIC DNA]</scope>
    <source>
        <strain evidence="4 8">JSA22</strain>
    </source>
</reference>
<accession>A0A0G9GR85</accession>
<reference evidence="6 7" key="1">
    <citation type="submission" date="2016-03" db="EMBL/GenBank/DDBJ databases">
        <title>Comparative genomics of 54 Lactobacillus plantarum strains reveals genomic uncoupling from niche constraints.</title>
        <authorList>
            <person name="Martino M.E."/>
        </authorList>
    </citation>
    <scope>NUCLEOTIDE SEQUENCE [LARGE SCALE GENOMIC DNA]</scope>
    <source>
        <strain evidence="3 6">NAB2</strain>
        <strain evidence="2 7">Nizo2260</strain>
    </source>
</reference>
<gene>
    <name evidence="5" type="ORF">JH395_14860</name>
    <name evidence="4" type="ORF">LPJSA22_03278</name>
    <name evidence="3" type="ORF">NAB2_2799</name>
    <name evidence="2" type="ORF">Nizo2260_0081</name>
</gene>
<evidence type="ECO:0000313" key="4">
    <source>
        <dbReference type="EMBL" id="ODO63256.1"/>
    </source>
</evidence>